<evidence type="ECO:0000256" key="3">
    <source>
        <dbReference type="ARBA" id="ARBA00022676"/>
    </source>
</evidence>
<evidence type="ECO:0000256" key="6">
    <source>
        <dbReference type="ARBA" id="ARBA00022968"/>
    </source>
</evidence>
<feature type="transmembrane region" description="Helical" evidence="12">
    <location>
        <begin position="28"/>
        <end position="46"/>
    </location>
</feature>
<keyword evidence="3" id="KW-0328">Glycosyltransferase</keyword>
<feature type="region of interest" description="Disordered" evidence="11">
    <location>
        <begin position="313"/>
        <end position="332"/>
    </location>
</feature>
<gene>
    <name evidence="13" type="ORF">PoB_006023300</name>
</gene>
<comment type="subcellular location">
    <subcellularLocation>
        <location evidence="1">Membrane</location>
        <topology evidence="1">Single-pass type II membrane protein</topology>
    </subcellularLocation>
</comment>
<evidence type="ECO:0000256" key="11">
    <source>
        <dbReference type="SAM" id="MobiDB-lite"/>
    </source>
</evidence>
<sequence>MTSNENKNLVPSFCPLCMKTHIPSSSRLLGILFLILALCLIIGFTISSKETYEINYLPLPSYLQPKAEHSSLSSVDFPTREDLQFSPNISTSTSPTVSTLALSTTMFPAAETFNGLSRFYQQTRVNCSALFAGDPDSVKRAVGISKVLASKERGESVKEKKDAEMKARYNVSADKVRDYAKEFQKLDIKWYLNATKDCEGFKRMRGYITTPLTVEEADFPIAFSMVIFKDIEMVERLLRIIYRPQNRYCIHVDSKSDPQFFLVVQSLVHCFADNVVLSSRRVDVRWGTYTVLEPEIICMGDLWAMDEEADHARNGNKTNSAQVSTASSDTKRKKKKTEKWKYFINLTGQEFPLKTNYELVQIMKAFKGANNQEGTRKRANKNRWKTKAPLGILPTKGGVHTLLNRATVDYILHNKTAQVFLEWIKHQGVPDEGFFASLNFNPQLNIPGTYNGTDLEKKRSLVRYKTWYGYKCYSHQTIRSICILSTGDLQRLGEAPHLFANKFYLHQDRIVIGCLEEKIFNDTRDEFLGRKTFNTTFYAEQEFVLNRIKG</sequence>
<dbReference type="GO" id="GO:0016020">
    <property type="term" value="C:membrane"/>
    <property type="evidence" value="ECO:0007669"/>
    <property type="project" value="UniProtKB-SubCell"/>
</dbReference>
<evidence type="ECO:0000256" key="5">
    <source>
        <dbReference type="ARBA" id="ARBA00022692"/>
    </source>
</evidence>
<evidence type="ECO:0000256" key="2">
    <source>
        <dbReference type="ARBA" id="ARBA00004922"/>
    </source>
</evidence>
<evidence type="ECO:0000256" key="9">
    <source>
        <dbReference type="ARBA" id="ARBA00023180"/>
    </source>
</evidence>
<evidence type="ECO:0000256" key="8">
    <source>
        <dbReference type="ARBA" id="ARBA00023136"/>
    </source>
</evidence>
<dbReference type="Proteomes" id="UP000735302">
    <property type="component" value="Unassembled WGS sequence"/>
</dbReference>
<organism evidence="13 14">
    <name type="scientific">Plakobranchus ocellatus</name>
    <dbReference type="NCBI Taxonomy" id="259542"/>
    <lineage>
        <taxon>Eukaryota</taxon>
        <taxon>Metazoa</taxon>
        <taxon>Spiralia</taxon>
        <taxon>Lophotrochozoa</taxon>
        <taxon>Mollusca</taxon>
        <taxon>Gastropoda</taxon>
        <taxon>Heterobranchia</taxon>
        <taxon>Euthyneura</taxon>
        <taxon>Panpulmonata</taxon>
        <taxon>Sacoglossa</taxon>
        <taxon>Placobranchoidea</taxon>
        <taxon>Plakobranchidae</taxon>
        <taxon>Plakobranchus</taxon>
    </lineage>
</organism>
<evidence type="ECO:0000256" key="12">
    <source>
        <dbReference type="SAM" id="Phobius"/>
    </source>
</evidence>
<dbReference type="PANTHER" id="PTHR19297:SF185">
    <property type="entry name" value="BETA-1,3-GALACTOSYL-O-GLYCOSYL-GLYCOPROTEIN BETA-1,6-N-ACETYLGLUCOSAMINYLTRANSFERASE 3"/>
    <property type="match status" value="1"/>
</dbReference>
<comment type="similarity">
    <text evidence="10">Belongs to the glycosyltransferase 14 family.</text>
</comment>
<keyword evidence="5 12" id="KW-0812">Transmembrane</keyword>
<accession>A0AAV4CPA9</accession>
<keyword evidence="9" id="KW-0325">Glycoprotein</keyword>
<proteinExistence type="inferred from homology"/>
<keyword evidence="4" id="KW-0808">Transferase</keyword>
<evidence type="ECO:0000313" key="13">
    <source>
        <dbReference type="EMBL" id="GFO33728.1"/>
    </source>
</evidence>
<evidence type="ECO:0000256" key="1">
    <source>
        <dbReference type="ARBA" id="ARBA00004606"/>
    </source>
</evidence>
<keyword evidence="8 12" id="KW-0472">Membrane</keyword>
<keyword evidence="6" id="KW-0735">Signal-anchor</keyword>
<dbReference type="PANTHER" id="PTHR19297">
    <property type="entry name" value="GLYCOSYLTRANSFERASE 14 FAMILY MEMBER"/>
    <property type="match status" value="1"/>
</dbReference>
<keyword evidence="7 12" id="KW-1133">Transmembrane helix</keyword>
<dbReference type="InterPro" id="IPR003406">
    <property type="entry name" value="Glyco_trans_14"/>
</dbReference>
<comment type="pathway">
    <text evidence="2">Protein modification; protein glycosylation.</text>
</comment>
<evidence type="ECO:0000256" key="7">
    <source>
        <dbReference type="ARBA" id="ARBA00022989"/>
    </source>
</evidence>
<name>A0AAV4CPA9_9GAST</name>
<reference evidence="13 14" key="1">
    <citation type="journal article" date="2021" name="Elife">
        <title>Chloroplast acquisition without the gene transfer in kleptoplastic sea slugs, Plakobranchus ocellatus.</title>
        <authorList>
            <person name="Maeda T."/>
            <person name="Takahashi S."/>
            <person name="Yoshida T."/>
            <person name="Shimamura S."/>
            <person name="Takaki Y."/>
            <person name="Nagai Y."/>
            <person name="Toyoda A."/>
            <person name="Suzuki Y."/>
            <person name="Arimoto A."/>
            <person name="Ishii H."/>
            <person name="Satoh N."/>
            <person name="Nishiyama T."/>
            <person name="Hasebe M."/>
            <person name="Maruyama T."/>
            <person name="Minagawa J."/>
            <person name="Obokata J."/>
            <person name="Shigenobu S."/>
        </authorList>
    </citation>
    <scope>NUCLEOTIDE SEQUENCE [LARGE SCALE GENOMIC DNA]</scope>
</reference>
<dbReference type="EMBL" id="BLXT01006832">
    <property type="protein sequence ID" value="GFO33728.1"/>
    <property type="molecule type" value="Genomic_DNA"/>
</dbReference>
<protein>
    <submittedName>
        <fullName evidence="13">Beta-1,3-galactosyl-o-glycosyl-glycoprotein beta-1,6-n-acetylglucosaminyltransferase</fullName>
    </submittedName>
</protein>
<evidence type="ECO:0000256" key="10">
    <source>
        <dbReference type="ARBA" id="ARBA00038150"/>
    </source>
</evidence>
<dbReference type="AlphaFoldDB" id="A0AAV4CPA9"/>
<evidence type="ECO:0000256" key="4">
    <source>
        <dbReference type="ARBA" id="ARBA00022679"/>
    </source>
</evidence>
<dbReference type="Pfam" id="PF02485">
    <property type="entry name" value="Branch"/>
    <property type="match status" value="2"/>
</dbReference>
<dbReference type="GO" id="GO:0008375">
    <property type="term" value="F:acetylglucosaminyltransferase activity"/>
    <property type="evidence" value="ECO:0007669"/>
    <property type="project" value="TreeGrafter"/>
</dbReference>
<comment type="caution">
    <text evidence="13">The sequence shown here is derived from an EMBL/GenBank/DDBJ whole genome shotgun (WGS) entry which is preliminary data.</text>
</comment>
<keyword evidence="14" id="KW-1185">Reference proteome</keyword>
<evidence type="ECO:0000313" key="14">
    <source>
        <dbReference type="Proteomes" id="UP000735302"/>
    </source>
</evidence>